<keyword evidence="2" id="KW-1185">Reference proteome</keyword>
<accession>A0ABP0M9X3</accession>
<name>A0ABP0M9X3_9DINO</name>
<evidence type="ECO:0000313" key="1">
    <source>
        <dbReference type="EMBL" id="CAK9046985.1"/>
    </source>
</evidence>
<dbReference type="Proteomes" id="UP001642464">
    <property type="component" value="Unassembled WGS sequence"/>
</dbReference>
<gene>
    <name evidence="1" type="ORF">SCF082_LOCUS26380</name>
</gene>
<reference evidence="1 2" key="1">
    <citation type="submission" date="2024-02" db="EMBL/GenBank/DDBJ databases">
        <authorList>
            <person name="Chen Y."/>
            <person name="Shah S."/>
            <person name="Dougan E. K."/>
            <person name="Thang M."/>
            <person name="Chan C."/>
        </authorList>
    </citation>
    <scope>NUCLEOTIDE SEQUENCE [LARGE SCALE GENOMIC DNA]</scope>
</reference>
<comment type="caution">
    <text evidence="1">The sequence shown here is derived from an EMBL/GenBank/DDBJ whole genome shotgun (WGS) entry which is preliminary data.</text>
</comment>
<protein>
    <submittedName>
        <fullName evidence="1">Uncharacterized protein</fullName>
    </submittedName>
</protein>
<evidence type="ECO:0000313" key="2">
    <source>
        <dbReference type="Proteomes" id="UP001642464"/>
    </source>
</evidence>
<dbReference type="EMBL" id="CAXAMM010020001">
    <property type="protein sequence ID" value="CAK9046985.1"/>
    <property type="molecule type" value="Genomic_DNA"/>
</dbReference>
<sequence>MPWFLSAEGFGLLKSGTGKSVGIFGSSDFGSIVRPQVLDSDGSKFITLDMWDPPSYRALMEFRHVCFREYGGLLEAFRYALDLDGSGTCRKPVLAKFLANCDYTGDVEILWNALDEHRGGFITVARRSSLAKSMDFRVFCTKQLEHEE</sequence>
<proteinExistence type="predicted"/>
<organism evidence="1 2">
    <name type="scientific">Durusdinium trenchii</name>
    <dbReference type="NCBI Taxonomy" id="1381693"/>
    <lineage>
        <taxon>Eukaryota</taxon>
        <taxon>Sar</taxon>
        <taxon>Alveolata</taxon>
        <taxon>Dinophyceae</taxon>
        <taxon>Suessiales</taxon>
        <taxon>Symbiodiniaceae</taxon>
        <taxon>Durusdinium</taxon>
    </lineage>
</organism>